<proteinExistence type="predicted"/>
<name>A0A222MVV4_9BACT</name>
<keyword evidence="1" id="KW-1133">Transmembrane helix</keyword>
<keyword evidence="3" id="KW-1185">Reference proteome</keyword>
<dbReference type="RefSeq" id="WP_094752781.1">
    <property type="nucleotide sequence ID" value="NZ_CP022347.1"/>
</dbReference>
<dbReference type="KEGG" id="cavi:CAV_0140"/>
<dbReference type="Proteomes" id="UP000201169">
    <property type="component" value="Chromosome"/>
</dbReference>
<evidence type="ECO:0008006" key="4">
    <source>
        <dbReference type="Google" id="ProtNLM"/>
    </source>
</evidence>
<feature type="transmembrane region" description="Helical" evidence="1">
    <location>
        <begin position="5"/>
        <end position="24"/>
    </location>
</feature>
<evidence type="ECO:0000256" key="1">
    <source>
        <dbReference type="SAM" id="Phobius"/>
    </source>
</evidence>
<dbReference type="AlphaFoldDB" id="A0A222MVV4"/>
<reference evidence="2 3" key="1">
    <citation type="submission" date="2017-07" db="EMBL/GenBank/DDBJ databases">
        <title>Analysis of two Campylobacter avium genomes and identification of a novel hippuricase gene.</title>
        <authorList>
            <person name="Miller W.G."/>
            <person name="Chapman M.H."/>
            <person name="Yee E."/>
            <person name="Revez J."/>
            <person name="Bono J.L."/>
            <person name="Rossi M."/>
        </authorList>
    </citation>
    <scope>NUCLEOTIDE SEQUENCE [LARGE SCALE GENOMIC DNA]</scope>
    <source>
        <strain evidence="2 3">LMG 24591</strain>
    </source>
</reference>
<evidence type="ECO:0000313" key="3">
    <source>
        <dbReference type="Proteomes" id="UP000201169"/>
    </source>
</evidence>
<keyword evidence="1" id="KW-0472">Membrane</keyword>
<keyword evidence="1" id="KW-0812">Transmembrane</keyword>
<gene>
    <name evidence="2" type="ORF">CAV_0140</name>
</gene>
<evidence type="ECO:0000313" key="2">
    <source>
        <dbReference type="EMBL" id="ASQ29812.1"/>
    </source>
</evidence>
<sequence length="327" mass="38291">MRIKLFLFLGILYFVILGAFVFHINPNPYTVELFGFSYTLSVTVWILLPSLIIFILALLHMSFYGFLRYIKYKNFFNDAAKFEFFISDVLLEKNPKSPFKTSEFKRAGELCLAMKKLEKIPNLNHYNEVVDLILDLKQDKIVNLKKFKLDIDNAIYILNEKNHILSDETYAYGRIKYKKELEDELDKIALEQVLKNGSLEHIKSLKIAQSKEDFMKLLKRIQDSSLQIDILYLENSLKSFVFDESEYLCVAKSCVKSFAPEQLIALFKNISDLNSEAKRAYYFLLADFALFDELRLAIKDSKEFNDFRLVLLARENSIKIDTHKLIQ</sequence>
<dbReference type="EMBL" id="CP022347">
    <property type="protein sequence ID" value="ASQ29812.1"/>
    <property type="molecule type" value="Genomic_DNA"/>
</dbReference>
<protein>
    <recommendedName>
        <fullName evidence="4">Uroporphyrinogen III synthase HEM4</fullName>
    </recommendedName>
</protein>
<accession>A0A222MVV4</accession>
<organism evidence="2 3">
    <name type="scientific">Campylobacter avium LMG 24591</name>
    <dbReference type="NCBI Taxonomy" id="522484"/>
    <lineage>
        <taxon>Bacteria</taxon>
        <taxon>Pseudomonadati</taxon>
        <taxon>Campylobacterota</taxon>
        <taxon>Epsilonproteobacteria</taxon>
        <taxon>Campylobacterales</taxon>
        <taxon>Campylobacteraceae</taxon>
        <taxon>Campylobacter</taxon>
    </lineage>
</organism>
<feature type="transmembrane region" description="Helical" evidence="1">
    <location>
        <begin position="44"/>
        <end position="67"/>
    </location>
</feature>
<dbReference type="OrthoDB" id="5338103at2"/>